<organism evidence="3 4">
    <name type="scientific">Hermanssonia centrifuga</name>
    <dbReference type="NCBI Taxonomy" id="98765"/>
    <lineage>
        <taxon>Eukaryota</taxon>
        <taxon>Fungi</taxon>
        <taxon>Dikarya</taxon>
        <taxon>Basidiomycota</taxon>
        <taxon>Agaricomycotina</taxon>
        <taxon>Agaricomycetes</taxon>
        <taxon>Polyporales</taxon>
        <taxon>Meruliaceae</taxon>
        <taxon>Hermanssonia</taxon>
    </lineage>
</organism>
<protein>
    <submittedName>
        <fullName evidence="3">Uncharacterized protein</fullName>
    </submittedName>
</protein>
<dbReference type="InterPro" id="IPR000408">
    <property type="entry name" value="Reg_chr_condens"/>
</dbReference>
<feature type="repeat" description="RCC1" evidence="2">
    <location>
        <begin position="389"/>
        <end position="442"/>
    </location>
</feature>
<evidence type="ECO:0000313" key="3">
    <source>
        <dbReference type="EMBL" id="PSR76652.1"/>
    </source>
</evidence>
<feature type="repeat" description="RCC1" evidence="2">
    <location>
        <begin position="318"/>
        <end position="377"/>
    </location>
</feature>
<feature type="repeat" description="RCC1" evidence="2">
    <location>
        <begin position="4"/>
        <end position="64"/>
    </location>
</feature>
<sequence length="442" mass="46910">MSLVSLVSAGSNARGQLATGNSEDAHQFSACQSAGFQPGTLPLGTHNIVQIACGANHTLLLLDRLEDPSSSLVERELWGCGDGSKGQLGPSYTADISAASGSTAVFRPLRLDLRRCGLQGYAIRTIAACWETSYIALSCPGRSDVLLSMGADDFGDLGVGGVKGKQSPSAVHIVDLQSVSCTRWDNSLTLRIISLTAGPHNMIVHLSLFQKDQDSQEVIVGWGTSRHGQLGRHTDASSGRPVPFLCSPHLVCLPCTSPVVAAASGTHHAVFLHDSGLLSGLGSDRKSQLNGVDNIENVTAVDCTWNGTYAVVRNLAEWDIVSTGNHSKGQLGRPLHTDNAATHSHPPSAVHFPFSHMTHRLVKIACGSEHILCLFSLAGKNNGDMYDTTEVWAWGWNEHGNLGIGNTQDQDVPVRIWPTSSAEGKAVDVWAGCGTSWIVLGE</sequence>
<comment type="caution">
    <text evidence="3">The sequence shown here is derived from an EMBL/GenBank/DDBJ whole genome shotgun (WGS) entry which is preliminary data.</text>
</comment>
<dbReference type="Pfam" id="PF00415">
    <property type="entry name" value="RCC1"/>
    <property type="match status" value="3"/>
</dbReference>
<keyword evidence="1" id="KW-0677">Repeat</keyword>
<evidence type="ECO:0000313" key="4">
    <source>
        <dbReference type="Proteomes" id="UP000186601"/>
    </source>
</evidence>
<dbReference type="STRING" id="98765.A0A2R6NTY9"/>
<reference evidence="3 4" key="1">
    <citation type="submission" date="2018-02" db="EMBL/GenBank/DDBJ databases">
        <title>Genome sequence of the basidiomycete white-rot fungus Phlebia centrifuga.</title>
        <authorList>
            <person name="Granchi Z."/>
            <person name="Peng M."/>
            <person name="de Vries R.P."/>
            <person name="Hilden K."/>
            <person name="Makela M.R."/>
            <person name="Grigoriev I."/>
            <person name="Riley R."/>
        </authorList>
    </citation>
    <scope>NUCLEOTIDE SEQUENCE [LARGE SCALE GENOMIC DNA]</scope>
    <source>
        <strain evidence="3 4">FBCC195</strain>
    </source>
</reference>
<proteinExistence type="predicted"/>
<evidence type="ECO:0000256" key="2">
    <source>
        <dbReference type="PROSITE-ProRule" id="PRU00235"/>
    </source>
</evidence>
<dbReference type="SUPFAM" id="SSF50985">
    <property type="entry name" value="RCC1/BLIP-II"/>
    <property type="match status" value="2"/>
</dbReference>
<dbReference type="OrthoDB" id="5370059at2759"/>
<dbReference type="AlphaFoldDB" id="A0A2R6NTY9"/>
<dbReference type="PANTHER" id="PTHR22870:SF466">
    <property type="entry name" value="ANKYRIN REPEAT-CONTAINING PROTEIN"/>
    <property type="match status" value="1"/>
</dbReference>
<dbReference type="PANTHER" id="PTHR22870">
    <property type="entry name" value="REGULATOR OF CHROMOSOME CONDENSATION"/>
    <property type="match status" value="1"/>
</dbReference>
<name>A0A2R6NTY9_9APHY</name>
<dbReference type="InterPro" id="IPR051210">
    <property type="entry name" value="Ub_ligase/GEF_domain"/>
</dbReference>
<dbReference type="PROSITE" id="PS00626">
    <property type="entry name" value="RCC1_2"/>
    <property type="match status" value="1"/>
</dbReference>
<dbReference type="InterPro" id="IPR009091">
    <property type="entry name" value="RCC1/BLIP-II"/>
</dbReference>
<evidence type="ECO:0000256" key="1">
    <source>
        <dbReference type="ARBA" id="ARBA00022737"/>
    </source>
</evidence>
<accession>A0A2R6NTY9</accession>
<gene>
    <name evidence="3" type="ORF">PHLCEN_2v8249</name>
</gene>
<dbReference type="Proteomes" id="UP000186601">
    <property type="component" value="Unassembled WGS sequence"/>
</dbReference>
<dbReference type="Gene3D" id="2.130.10.30">
    <property type="entry name" value="Regulator of chromosome condensation 1/beta-lactamase-inhibitor protein II"/>
    <property type="match status" value="2"/>
</dbReference>
<dbReference type="EMBL" id="MLYV02000837">
    <property type="protein sequence ID" value="PSR76652.1"/>
    <property type="molecule type" value="Genomic_DNA"/>
</dbReference>
<keyword evidence="4" id="KW-1185">Reference proteome</keyword>
<feature type="repeat" description="RCC1" evidence="2">
    <location>
        <begin position="217"/>
        <end position="275"/>
    </location>
</feature>
<dbReference type="PROSITE" id="PS50012">
    <property type="entry name" value="RCC1_3"/>
    <property type="match status" value="4"/>
</dbReference>